<gene>
    <name evidence="1" type="ORF">MBRA_16430</name>
</gene>
<dbReference type="Proteomes" id="UP000467379">
    <property type="component" value="Chromosome"/>
</dbReference>
<evidence type="ECO:0008006" key="3">
    <source>
        <dbReference type="Google" id="ProtNLM"/>
    </source>
</evidence>
<dbReference type="SUPFAM" id="SSF49879">
    <property type="entry name" value="SMAD/FHA domain"/>
    <property type="match status" value="1"/>
</dbReference>
<evidence type="ECO:0000313" key="1">
    <source>
        <dbReference type="EMBL" id="BBZ11448.1"/>
    </source>
</evidence>
<sequence length="279" mass="30047">MTNVEPTADSTLLIVQDGEKSHAIEAGRGVATIGRNPEDRVQINDPRVALKVESIDGQWRVVDSSPYGMFVDGLRTSSVAVKGRTTVRLGDPTQGRPLTFEVVEPNRPNDQRRSSEPEDLDVTGTWQIDDLDPGVVRAGAAAAARRRELDISQRSLAADGVINAGALIAFEKGRSWPRERTRAKLEEVLRWPPGAIARIREGGPVPGEEVTEILSGDDQVPLIAQAVIAAVDSCSLAISALPPVQDPEFTPGVTSILADLRRLEAVAVRATQTLFIGLR</sequence>
<protein>
    <recommendedName>
        <fullName evidence="3">FHA domain-containing protein</fullName>
    </recommendedName>
</protein>
<organism evidence="1 2">
    <name type="scientific">Mycobacterium branderi</name>
    <dbReference type="NCBI Taxonomy" id="43348"/>
    <lineage>
        <taxon>Bacteria</taxon>
        <taxon>Bacillati</taxon>
        <taxon>Actinomycetota</taxon>
        <taxon>Actinomycetes</taxon>
        <taxon>Mycobacteriales</taxon>
        <taxon>Mycobacteriaceae</taxon>
        <taxon>Mycobacterium</taxon>
    </lineage>
</organism>
<dbReference type="RefSeq" id="WP_139799530.1">
    <property type="nucleotide sequence ID" value="NZ_AP022606.1"/>
</dbReference>
<name>A0ABN6B4M8_9MYCO</name>
<proteinExistence type="predicted"/>
<evidence type="ECO:0000313" key="2">
    <source>
        <dbReference type="Proteomes" id="UP000467379"/>
    </source>
</evidence>
<keyword evidence="2" id="KW-1185">Reference proteome</keyword>
<dbReference type="InterPro" id="IPR008984">
    <property type="entry name" value="SMAD_FHA_dom_sf"/>
</dbReference>
<dbReference type="Gene3D" id="2.60.200.20">
    <property type="match status" value="1"/>
</dbReference>
<dbReference type="EMBL" id="AP022606">
    <property type="protein sequence ID" value="BBZ11448.1"/>
    <property type="molecule type" value="Genomic_DNA"/>
</dbReference>
<reference evidence="1 2" key="1">
    <citation type="journal article" date="2019" name="Emerg. Microbes Infect.">
        <title>Comprehensive subspecies identification of 175 nontuberculous mycobacteria species based on 7547 genomic profiles.</title>
        <authorList>
            <person name="Matsumoto Y."/>
            <person name="Kinjo T."/>
            <person name="Motooka D."/>
            <person name="Nabeya D."/>
            <person name="Jung N."/>
            <person name="Uechi K."/>
            <person name="Horii T."/>
            <person name="Iida T."/>
            <person name="Fujita J."/>
            <person name="Nakamura S."/>
        </authorList>
    </citation>
    <scope>NUCLEOTIDE SEQUENCE [LARGE SCALE GENOMIC DNA]</scope>
    <source>
        <strain evidence="1 2">JCM 12687</strain>
    </source>
</reference>
<accession>A0ABN6B4M8</accession>